<dbReference type="Pfam" id="PF02631">
    <property type="entry name" value="RecX_HTH2"/>
    <property type="match status" value="1"/>
</dbReference>
<evidence type="ECO:0000256" key="5">
    <source>
        <dbReference type="HAMAP-Rule" id="MF_01114"/>
    </source>
</evidence>
<organism evidence="8 9">
    <name type="scientific">Candidatus Daviesbacteria bacterium RIFCSPHIGHO2_02_FULL_36_13</name>
    <dbReference type="NCBI Taxonomy" id="1797768"/>
    <lineage>
        <taxon>Bacteria</taxon>
        <taxon>Candidatus Daviesiibacteriota</taxon>
    </lineage>
</organism>
<feature type="domain" description="RecX third three-helical" evidence="7">
    <location>
        <begin position="168"/>
        <end position="206"/>
    </location>
</feature>
<dbReference type="InterPro" id="IPR003783">
    <property type="entry name" value="Regulatory_RecX"/>
</dbReference>
<evidence type="ECO:0000256" key="1">
    <source>
        <dbReference type="ARBA" id="ARBA00004496"/>
    </source>
</evidence>
<evidence type="ECO:0000256" key="4">
    <source>
        <dbReference type="ARBA" id="ARBA00022490"/>
    </source>
</evidence>
<dbReference type="HAMAP" id="MF_01114">
    <property type="entry name" value="RecX"/>
    <property type="match status" value="1"/>
</dbReference>
<dbReference type="PANTHER" id="PTHR33602">
    <property type="entry name" value="REGULATORY PROTEIN RECX FAMILY PROTEIN"/>
    <property type="match status" value="1"/>
</dbReference>
<evidence type="ECO:0000256" key="3">
    <source>
        <dbReference type="ARBA" id="ARBA00018111"/>
    </source>
</evidence>
<comment type="function">
    <text evidence="5">Modulates RecA activity.</text>
</comment>
<comment type="caution">
    <text evidence="8">The sequence shown here is derived from an EMBL/GenBank/DDBJ whole genome shotgun (WGS) entry which is preliminary data.</text>
</comment>
<comment type="subcellular location">
    <subcellularLocation>
        <location evidence="1 5">Cytoplasm</location>
    </subcellularLocation>
</comment>
<dbReference type="GO" id="GO:0005737">
    <property type="term" value="C:cytoplasm"/>
    <property type="evidence" value="ECO:0007669"/>
    <property type="project" value="UniProtKB-SubCell"/>
</dbReference>
<dbReference type="Pfam" id="PF21981">
    <property type="entry name" value="RecX_HTH3"/>
    <property type="match status" value="1"/>
</dbReference>
<evidence type="ECO:0000313" key="8">
    <source>
        <dbReference type="EMBL" id="OGE33158.1"/>
    </source>
</evidence>
<name>A0A1F5JX22_9BACT</name>
<keyword evidence="4 5" id="KW-0963">Cytoplasm</keyword>
<dbReference type="GO" id="GO:0006282">
    <property type="term" value="P:regulation of DNA repair"/>
    <property type="evidence" value="ECO:0007669"/>
    <property type="project" value="UniProtKB-UniRule"/>
</dbReference>
<dbReference type="EMBL" id="MFCV01000014">
    <property type="protein sequence ID" value="OGE33158.1"/>
    <property type="molecule type" value="Genomic_DNA"/>
</dbReference>
<evidence type="ECO:0000256" key="2">
    <source>
        <dbReference type="ARBA" id="ARBA00009695"/>
    </source>
</evidence>
<evidence type="ECO:0000313" key="9">
    <source>
        <dbReference type="Proteomes" id="UP000176902"/>
    </source>
</evidence>
<dbReference type="Gene3D" id="1.10.10.10">
    <property type="entry name" value="Winged helix-like DNA-binding domain superfamily/Winged helix DNA-binding domain"/>
    <property type="match status" value="3"/>
</dbReference>
<dbReference type="InterPro" id="IPR053925">
    <property type="entry name" value="RecX_HTH_3rd"/>
</dbReference>
<evidence type="ECO:0000259" key="6">
    <source>
        <dbReference type="Pfam" id="PF02631"/>
    </source>
</evidence>
<sequence length="216" mass="25671">MKITSVEPQKKNRKRFNIFLDGTFAFGADEDLVVDHRLVIGKEINPPDLEKILKETEVGKLMERMYGLFNIRARSEKEIKDYFRMLSFKRKVKGDEEISNMVVDNIIEKLIKKSMVDDLIFARSWMEARSKKYGINRIKQELYKKGINREIIDQLFGEEGLENVEGVAQKLLDKKIERWKNLKPMEFKKKAYDFLLRRGFEYELVKGIVEKELKKR</sequence>
<feature type="domain" description="RecX second three-helical" evidence="6">
    <location>
        <begin position="117"/>
        <end position="154"/>
    </location>
</feature>
<gene>
    <name evidence="5" type="primary">recX</name>
    <name evidence="8" type="ORF">A3C59_03970</name>
</gene>
<dbReference type="AlphaFoldDB" id="A0A1F5JX22"/>
<comment type="similarity">
    <text evidence="2 5">Belongs to the RecX family.</text>
</comment>
<dbReference type="InterPro" id="IPR036388">
    <property type="entry name" value="WH-like_DNA-bd_sf"/>
</dbReference>
<proteinExistence type="inferred from homology"/>
<dbReference type="PANTHER" id="PTHR33602:SF1">
    <property type="entry name" value="REGULATORY PROTEIN RECX FAMILY PROTEIN"/>
    <property type="match status" value="1"/>
</dbReference>
<dbReference type="STRING" id="1797768.A3C59_03970"/>
<evidence type="ECO:0000259" key="7">
    <source>
        <dbReference type="Pfam" id="PF21981"/>
    </source>
</evidence>
<dbReference type="InterPro" id="IPR053924">
    <property type="entry name" value="RecX_HTH_2nd"/>
</dbReference>
<dbReference type="Proteomes" id="UP000176902">
    <property type="component" value="Unassembled WGS sequence"/>
</dbReference>
<protein>
    <recommendedName>
        <fullName evidence="3 5">Regulatory protein RecX</fullName>
    </recommendedName>
</protein>
<reference evidence="8 9" key="1">
    <citation type="journal article" date="2016" name="Nat. Commun.">
        <title>Thousands of microbial genomes shed light on interconnected biogeochemical processes in an aquifer system.</title>
        <authorList>
            <person name="Anantharaman K."/>
            <person name="Brown C.T."/>
            <person name="Hug L.A."/>
            <person name="Sharon I."/>
            <person name="Castelle C.J."/>
            <person name="Probst A.J."/>
            <person name="Thomas B.C."/>
            <person name="Singh A."/>
            <person name="Wilkins M.J."/>
            <person name="Karaoz U."/>
            <person name="Brodie E.L."/>
            <person name="Williams K.H."/>
            <person name="Hubbard S.S."/>
            <person name="Banfield J.F."/>
        </authorList>
    </citation>
    <scope>NUCLEOTIDE SEQUENCE [LARGE SCALE GENOMIC DNA]</scope>
</reference>
<accession>A0A1F5JX22</accession>